<feature type="signal peptide" evidence="2">
    <location>
        <begin position="1"/>
        <end position="23"/>
    </location>
</feature>
<proteinExistence type="predicted"/>
<dbReference type="EMBL" id="JBBKZU010000020">
    <property type="protein sequence ID" value="MEJ8815469.1"/>
    <property type="molecule type" value="Genomic_DNA"/>
</dbReference>
<evidence type="ECO:0000313" key="4">
    <source>
        <dbReference type="Proteomes" id="UP001365846"/>
    </source>
</evidence>
<evidence type="ECO:0008006" key="5">
    <source>
        <dbReference type="Google" id="ProtNLM"/>
    </source>
</evidence>
<dbReference type="RefSeq" id="WP_340360675.1">
    <property type="nucleotide sequence ID" value="NZ_JBBKZU010000020.1"/>
</dbReference>
<feature type="chain" id="PRO_5047456936" description="Secreted protein" evidence="2">
    <location>
        <begin position="24"/>
        <end position="122"/>
    </location>
</feature>
<evidence type="ECO:0000256" key="2">
    <source>
        <dbReference type="SAM" id="SignalP"/>
    </source>
</evidence>
<keyword evidence="4" id="KW-1185">Reference proteome</keyword>
<gene>
    <name evidence="3" type="ORF">WKW77_30700</name>
</gene>
<comment type="caution">
    <text evidence="3">The sequence shown here is derived from an EMBL/GenBank/DDBJ whole genome shotgun (WGS) entry which is preliminary data.</text>
</comment>
<protein>
    <recommendedName>
        <fullName evidence="5">Secreted protein</fullName>
    </recommendedName>
</protein>
<sequence>MKKLITAALLALAGLTGSGTAMAQWHNSPQFDRDLHFCSRSHNFERCMWDQGWQRGQGRRWVRRGPGQHWHQPPPPNWHQPPPSRRNQPRLSDMQRRALENCNFLPPEDQPRCRATVWSTVR</sequence>
<name>A0ABU8VP87_9BURK</name>
<feature type="region of interest" description="Disordered" evidence="1">
    <location>
        <begin position="55"/>
        <end position="93"/>
    </location>
</feature>
<reference evidence="3 4" key="1">
    <citation type="submission" date="2024-03" db="EMBL/GenBank/DDBJ databases">
        <title>Novel species of the genus Variovorax.</title>
        <authorList>
            <person name="Liu Q."/>
            <person name="Xin Y.-H."/>
        </authorList>
    </citation>
    <scope>NUCLEOTIDE SEQUENCE [LARGE SCALE GENOMIC DNA]</scope>
    <source>
        <strain evidence="3 4">KACC 18899</strain>
    </source>
</reference>
<dbReference type="Proteomes" id="UP001365846">
    <property type="component" value="Unassembled WGS sequence"/>
</dbReference>
<accession>A0ABU8VP87</accession>
<keyword evidence="2" id="KW-0732">Signal</keyword>
<evidence type="ECO:0000256" key="1">
    <source>
        <dbReference type="SAM" id="MobiDB-lite"/>
    </source>
</evidence>
<feature type="compositionally biased region" description="Pro residues" evidence="1">
    <location>
        <begin position="72"/>
        <end position="84"/>
    </location>
</feature>
<organism evidence="3 4">
    <name type="scientific">Variovorax ureilyticus</name>
    <dbReference type="NCBI Taxonomy" id="1836198"/>
    <lineage>
        <taxon>Bacteria</taxon>
        <taxon>Pseudomonadati</taxon>
        <taxon>Pseudomonadota</taxon>
        <taxon>Betaproteobacteria</taxon>
        <taxon>Burkholderiales</taxon>
        <taxon>Comamonadaceae</taxon>
        <taxon>Variovorax</taxon>
    </lineage>
</organism>
<evidence type="ECO:0000313" key="3">
    <source>
        <dbReference type="EMBL" id="MEJ8815469.1"/>
    </source>
</evidence>